<organism evidence="2">
    <name type="scientific">Tetraodon nigroviridis</name>
    <name type="common">Spotted green pufferfish</name>
    <name type="synonym">Chelonodon nigroviridis</name>
    <dbReference type="NCBI Taxonomy" id="99883"/>
    <lineage>
        <taxon>Eukaryota</taxon>
        <taxon>Metazoa</taxon>
        <taxon>Chordata</taxon>
        <taxon>Craniata</taxon>
        <taxon>Vertebrata</taxon>
        <taxon>Euteleostomi</taxon>
        <taxon>Actinopterygii</taxon>
        <taxon>Neopterygii</taxon>
        <taxon>Teleostei</taxon>
        <taxon>Neoteleostei</taxon>
        <taxon>Acanthomorphata</taxon>
        <taxon>Eupercaria</taxon>
        <taxon>Tetraodontiformes</taxon>
        <taxon>Tetradontoidea</taxon>
        <taxon>Tetraodontidae</taxon>
        <taxon>Tetraodon</taxon>
    </lineage>
</organism>
<name>Q4T3S6_TETNG</name>
<comment type="caution">
    <text evidence="2">The sequence shown here is derived from an EMBL/GenBank/DDBJ whole genome shotgun (WGS) entry which is preliminary data.</text>
</comment>
<proteinExistence type="predicted"/>
<gene>
    <name evidence="2" type="ORF">GSTENG00007662001</name>
</gene>
<dbReference type="EMBL" id="CAAE01009932">
    <property type="protein sequence ID" value="CAF92456.1"/>
    <property type="molecule type" value="Genomic_DNA"/>
</dbReference>
<keyword evidence="1" id="KW-0472">Membrane</keyword>
<dbReference type="AlphaFoldDB" id="Q4T3S6"/>
<accession>Q4T3S6</accession>
<evidence type="ECO:0000313" key="2">
    <source>
        <dbReference type="EMBL" id="CAF92456.1"/>
    </source>
</evidence>
<protein>
    <submittedName>
        <fullName evidence="2">(spotted green pufferfish) hypothetical protein</fullName>
    </submittedName>
</protein>
<keyword evidence="1" id="KW-0812">Transmembrane</keyword>
<keyword evidence="1" id="KW-1133">Transmembrane helix</keyword>
<feature type="transmembrane region" description="Helical" evidence="1">
    <location>
        <begin position="20"/>
        <end position="43"/>
    </location>
</feature>
<dbReference type="KEGG" id="tng:GSTEN00007662G001"/>
<sequence>SWEPMTWCVRGSTSELRPPLVLSSFGRLWFWLAILAVLTSVALHDGTPFF</sequence>
<reference evidence="2" key="2">
    <citation type="submission" date="2004-02" db="EMBL/GenBank/DDBJ databases">
        <authorList>
            <consortium name="Genoscope"/>
            <consortium name="Whitehead Institute Centre for Genome Research"/>
        </authorList>
    </citation>
    <scope>NUCLEOTIDE SEQUENCE</scope>
</reference>
<reference evidence="2" key="1">
    <citation type="journal article" date="2004" name="Nature">
        <title>Genome duplication in the teleost fish Tetraodon nigroviridis reveals the early vertebrate proto-karyotype.</title>
        <authorList>
            <person name="Jaillon O."/>
            <person name="Aury J.-M."/>
            <person name="Brunet F."/>
            <person name="Petit J.-L."/>
            <person name="Stange-Thomann N."/>
            <person name="Mauceli E."/>
            <person name="Bouneau L."/>
            <person name="Fischer C."/>
            <person name="Ozouf-Costaz C."/>
            <person name="Bernot A."/>
            <person name="Nicaud S."/>
            <person name="Jaffe D."/>
            <person name="Fisher S."/>
            <person name="Lutfalla G."/>
            <person name="Dossat C."/>
            <person name="Segurens B."/>
            <person name="Dasilva C."/>
            <person name="Salanoubat M."/>
            <person name="Levy M."/>
            <person name="Boudet N."/>
            <person name="Castellano S."/>
            <person name="Anthouard V."/>
            <person name="Jubin C."/>
            <person name="Castelli V."/>
            <person name="Katinka M."/>
            <person name="Vacherie B."/>
            <person name="Biemont C."/>
            <person name="Skalli Z."/>
            <person name="Cattolico L."/>
            <person name="Poulain J."/>
            <person name="De Berardinis V."/>
            <person name="Cruaud C."/>
            <person name="Duprat S."/>
            <person name="Brottier P."/>
            <person name="Coutanceau J.-P."/>
            <person name="Gouzy J."/>
            <person name="Parra G."/>
            <person name="Lardier G."/>
            <person name="Chapple C."/>
            <person name="McKernan K.J."/>
            <person name="McEwan P."/>
            <person name="Bosak S."/>
            <person name="Kellis M."/>
            <person name="Volff J.-N."/>
            <person name="Guigo R."/>
            <person name="Zody M.C."/>
            <person name="Mesirov J."/>
            <person name="Lindblad-Toh K."/>
            <person name="Birren B."/>
            <person name="Nusbaum C."/>
            <person name="Kahn D."/>
            <person name="Robinson-Rechavi M."/>
            <person name="Laudet V."/>
            <person name="Schachter V."/>
            <person name="Quetier F."/>
            <person name="Saurin W."/>
            <person name="Scarpelli C."/>
            <person name="Wincker P."/>
            <person name="Lander E.S."/>
            <person name="Weissenbach J."/>
            <person name="Roest Crollius H."/>
        </authorList>
    </citation>
    <scope>NUCLEOTIDE SEQUENCE [LARGE SCALE GENOMIC DNA]</scope>
</reference>
<evidence type="ECO:0000256" key="1">
    <source>
        <dbReference type="SAM" id="Phobius"/>
    </source>
</evidence>
<feature type="non-terminal residue" evidence="2">
    <location>
        <position position="1"/>
    </location>
</feature>